<dbReference type="AlphaFoldDB" id="A0AAD8ELW5"/>
<gene>
    <name evidence="2" type="ORF">L9F63_013628</name>
</gene>
<evidence type="ECO:0000313" key="3">
    <source>
        <dbReference type="Proteomes" id="UP001233999"/>
    </source>
</evidence>
<keyword evidence="3" id="KW-1185">Reference proteome</keyword>
<evidence type="ECO:0000256" key="1">
    <source>
        <dbReference type="SAM" id="MobiDB-lite"/>
    </source>
</evidence>
<evidence type="ECO:0000313" key="2">
    <source>
        <dbReference type="EMBL" id="KAJ9595063.1"/>
    </source>
</evidence>
<sequence length="127" mass="14198">MEEDASSICITRTFSLPSLVCENSDGQQIEDNLCGFIVRELIMELLDRVINIAIGTTSIENPRPVITLYSHPQWITTTSCNNVSSSNESKPYPYEGGQPSTTLQLEESVTQVHQLISREESFSEQKT</sequence>
<protein>
    <submittedName>
        <fullName evidence="2">Uncharacterized protein</fullName>
    </submittedName>
</protein>
<reference evidence="2" key="1">
    <citation type="journal article" date="2023" name="IScience">
        <title>Live-bearing cockroach genome reveals convergent evolutionary mechanisms linked to viviparity in insects and beyond.</title>
        <authorList>
            <person name="Fouks B."/>
            <person name="Harrison M.C."/>
            <person name="Mikhailova A.A."/>
            <person name="Marchal E."/>
            <person name="English S."/>
            <person name="Carruthers M."/>
            <person name="Jennings E.C."/>
            <person name="Chiamaka E.L."/>
            <person name="Frigard R.A."/>
            <person name="Pippel M."/>
            <person name="Attardo G.M."/>
            <person name="Benoit J.B."/>
            <person name="Bornberg-Bauer E."/>
            <person name="Tobe S.S."/>
        </authorList>
    </citation>
    <scope>NUCLEOTIDE SEQUENCE</scope>
    <source>
        <strain evidence="2">Stay&amp;Tobe</strain>
    </source>
</reference>
<name>A0AAD8ELW5_DIPPU</name>
<dbReference type="EMBL" id="JASPKZ010002695">
    <property type="protein sequence ID" value="KAJ9595063.1"/>
    <property type="molecule type" value="Genomic_DNA"/>
</dbReference>
<feature type="compositionally biased region" description="Low complexity" evidence="1">
    <location>
        <begin position="80"/>
        <end position="89"/>
    </location>
</feature>
<feature type="region of interest" description="Disordered" evidence="1">
    <location>
        <begin position="80"/>
        <end position="100"/>
    </location>
</feature>
<organism evidence="2 3">
    <name type="scientific">Diploptera punctata</name>
    <name type="common">Pacific beetle cockroach</name>
    <dbReference type="NCBI Taxonomy" id="6984"/>
    <lineage>
        <taxon>Eukaryota</taxon>
        <taxon>Metazoa</taxon>
        <taxon>Ecdysozoa</taxon>
        <taxon>Arthropoda</taxon>
        <taxon>Hexapoda</taxon>
        <taxon>Insecta</taxon>
        <taxon>Pterygota</taxon>
        <taxon>Neoptera</taxon>
        <taxon>Polyneoptera</taxon>
        <taxon>Dictyoptera</taxon>
        <taxon>Blattodea</taxon>
        <taxon>Blaberoidea</taxon>
        <taxon>Blaberidae</taxon>
        <taxon>Diplopterinae</taxon>
        <taxon>Diploptera</taxon>
    </lineage>
</organism>
<dbReference type="Proteomes" id="UP001233999">
    <property type="component" value="Unassembled WGS sequence"/>
</dbReference>
<comment type="caution">
    <text evidence="2">The sequence shown here is derived from an EMBL/GenBank/DDBJ whole genome shotgun (WGS) entry which is preliminary data.</text>
</comment>
<reference evidence="2" key="2">
    <citation type="submission" date="2023-05" db="EMBL/GenBank/DDBJ databases">
        <authorList>
            <person name="Fouks B."/>
        </authorList>
    </citation>
    <scope>NUCLEOTIDE SEQUENCE</scope>
    <source>
        <strain evidence="2">Stay&amp;Tobe</strain>
        <tissue evidence="2">Testes</tissue>
    </source>
</reference>
<proteinExistence type="predicted"/>
<accession>A0AAD8ELW5</accession>